<evidence type="ECO:0000313" key="4">
    <source>
        <dbReference type="Proteomes" id="UP000481583"/>
    </source>
</evidence>
<dbReference type="Proteomes" id="UP000481583">
    <property type="component" value="Unassembled WGS sequence"/>
</dbReference>
<dbReference type="EMBL" id="JAAKZV010000019">
    <property type="protein sequence ID" value="NGN63736.1"/>
    <property type="molecule type" value="Genomic_DNA"/>
</dbReference>
<keyword evidence="2" id="KW-0732">Signal</keyword>
<evidence type="ECO:0000313" key="3">
    <source>
        <dbReference type="EMBL" id="NGN63736.1"/>
    </source>
</evidence>
<feature type="chain" id="PRO_5039379915" evidence="2">
    <location>
        <begin position="31"/>
        <end position="233"/>
    </location>
</feature>
<reference evidence="3 4" key="1">
    <citation type="submission" date="2020-02" db="EMBL/GenBank/DDBJ databases">
        <title>Whole-genome analyses of novel actinobacteria.</title>
        <authorList>
            <person name="Sahin N."/>
        </authorList>
    </citation>
    <scope>NUCLEOTIDE SEQUENCE [LARGE SCALE GENOMIC DNA]</scope>
    <source>
        <strain evidence="3 4">A7024</strain>
    </source>
</reference>
<feature type="signal peptide" evidence="2">
    <location>
        <begin position="1"/>
        <end position="30"/>
    </location>
</feature>
<name>A0A6G4TWB6_9ACTN</name>
<protein>
    <submittedName>
        <fullName evidence="3">DUF3558 domain-containing protein</fullName>
    </submittedName>
</protein>
<accession>A0A6G4TWB6</accession>
<feature type="region of interest" description="Disordered" evidence="1">
    <location>
        <begin position="33"/>
        <end position="55"/>
    </location>
</feature>
<gene>
    <name evidence="3" type="ORF">G5C51_07410</name>
</gene>
<dbReference type="RefSeq" id="WP_165233655.1">
    <property type="nucleotide sequence ID" value="NZ_JAAKZV010000019.1"/>
</dbReference>
<organism evidence="3 4">
    <name type="scientific">Streptomyces coryli</name>
    <dbReference type="NCBI Taxonomy" id="1128680"/>
    <lineage>
        <taxon>Bacteria</taxon>
        <taxon>Bacillati</taxon>
        <taxon>Actinomycetota</taxon>
        <taxon>Actinomycetes</taxon>
        <taxon>Kitasatosporales</taxon>
        <taxon>Streptomycetaceae</taxon>
        <taxon>Streptomyces</taxon>
    </lineage>
</organism>
<proteinExistence type="predicted"/>
<dbReference type="PROSITE" id="PS51257">
    <property type="entry name" value="PROKAR_LIPOPROTEIN"/>
    <property type="match status" value="1"/>
</dbReference>
<comment type="caution">
    <text evidence="3">The sequence shown here is derived from an EMBL/GenBank/DDBJ whole genome shotgun (WGS) entry which is preliminary data.</text>
</comment>
<keyword evidence="4" id="KW-1185">Reference proteome</keyword>
<sequence>MHRSAHRLTRILAASAAVPAILLATGCSMLGGGDDGSGSESTPSQKPEATPTVKAAKYSKLPDACSSIPEKTVKALVPKVKSPSGTAVKSSDAAARGGCTWSGLDDNGLKGSDFRWLDVSFQRYESDTALGTGEKRAEAFFKKQTAALAKPEGGKDVGTGRAEGIGDEAATVSYKETKDKETYVNQTVIARTANVVVTVNYNGAGLQGAKDPKSADLLKDAQQALASAVSAVK</sequence>
<evidence type="ECO:0000256" key="1">
    <source>
        <dbReference type="SAM" id="MobiDB-lite"/>
    </source>
</evidence>
<evidence type="ECO:0000256" key="2">
    <source>
        <dbReference type="SAM" id="SignalP"/>
    </source>
</evidence>
<dbReference type="AlphaFoldDB" id="A0A6G4TWB6"/>